<keyword evidence="7 9" id="KW-1133">Transmembrane helix</keyword>
<organism evidence="11 12">
    <name type="scientific">Granulicatella seriolae</name>
    <dbReference type="NCBI Taxonomy" id="2967226"/>
    <lineage>
        <taxon>Bacteria</taxon>
        <taxon>Bacillati</taxon>
        <taxon>Bacillota</taxon>
        <taxon>Bacilli</taxon>
        <taxon>Lactobacillales</taxon>
        <taxon>Carnobacteriaceae</taxon>
        <taxon>Granulicatella</taxon>
    </lineage>
</organism>
<dbReference type="Gene3D" id="1.10.3720.10">
    <property type="entry name" value="MetI-like"/>
    <property type="match status" value="1"/>
</dbReference>
<evidence type="ECO:0000256" key="1">
    <source>
        <dbReference type="ARBA" id="ARBA00004651"/>
    </source>
</evidence>
<keyword evidence="8 9" id="KW-0472">Membrane</keyword>
<comment type="subcellular location">
    <subcellularLocation>
        <location evidence="1 9">Cell membrane</location>
        <topology evidence="1 9">Multi-pass membrane protein</topology>
    </subcellularLocation>
</comment>
<keyword evidence="12" id="KW-1185">Reference proteome</keyword>
<dbReference type="InterPro" id="IPR035906">
    <property type="entry name" value="MetI-like_sf"/>
</dbReference>
<evidence type="ECO:0000256" key="7">
    <source>
        <dbReference type="ARBA" id="ARBA00022989"/>
    </source>
</evidence>
<dbReference type="PANTHER" id="PTHR30614">
    <property type="entry name" value="MEMBRANE COMPONENT OF AMINO ACID ABC TRANSPORTER"/>
    <property type="match status" value="1"/>
</dbReference>
<feature type="transmembrane region" description="Helical" evidence="9">
    <location>
        <begin position="53"/>
        <end position="74"/>
    </location>
</feature>
<sequence length="213" mass="23576">MDILSQYWPLFLEGAKNTLLLSLCSVIIGLVFGTLLALMRISSNKILSFLAKVYIDIIRGTPLLVQLYIVYFGLSTFFNLSDFMSGVMAIGVNTVAYVAEIIRSGIQSVDKGQFEAARSIGMPKAMAMRKIIFPQAFKNILPAIGNEFATLIKETSIVSFIGIKDLMFSSDTVRGATFSVFPPLLIAAAIYYMMTTTVSFFMNIVERKLKESD</sequence>
<reference evidence="11" key="2">
    <citation type="journal article" date="2023" name="Curr. Microbiol.">
        <title>Granulicatella seriolae sp. nov., a Novel Facultative Anaerobe Isolated from Yellowtail Marine Fish.</title>
        <authorList>
            <person name="Lee M."/>
            <person name="Choi Y.J."/>
            <person name="Farooq A."/>
            <person name="Jeong J.B."/>
            <person name="Jung M.Y."/>
        </authorList>
    </citation>
    <scope>NUCLEOTIDE SEQUENCE</scope>
    <source>
        <strain evidence="11">S8</strain>
    </source>
</reference>
<evidence type="ECO:0000256" key="6">
    <source>
        <dbReference type="ARBA" id="ARBA00022970"/>
    </source>
</evidence>
<feature type="transmembrane region" description="Helical" evidence="9">
    <location>
        <begin position="184"/>
        <end position="205"/>
    </location>
</feature>
<keyword evidence="3 9" id="KW-0813">Transport</keyword>
<dbReference type="Pfam" id="PF00528">
    <property type="entry name" value="BPD_transp_1"/>
    <property type="match status" value="1"/>
</dbReference>
<name>A0ABT1WNA8_9LACT</name>
<gene>
    <name evidence="11" type="ORF">NPA36_05635</name>
</gene>
<dbReference type="InterPro" id="IPR010065">
    <property type="entry name" value="AA_ABC_transptr_permease_3TM"/>
</dbReference>
<feature type="domain" description="ABC transmembrane type-1" evidence="10">
    <location>
        <begin position="15"/>
        <end position="202"/>
    </location>
</feature>
<evidence type="ECO:0000256" key="4">
    <source>
        <dbReference type="ARBA" id="ARBA00022475"/>
    </source>
</evidence>
<comment type="caution">
    <text evidence="11">The sequence shown here is derived from an EMBL/GenBank/DDBJ whole genome shotgun (WGS) entry which is preliminary data.</text>
</comment>
<dbReference type="InterPro" id="IPR043429">
    <property type="entry name" value="ArtM/GltK/GlnP/TcyL/YhdX-like"/>
</dbReference>
<evidence type="ECO:0000256" key="2">
    <source>
        <dbReference type="ARBA" id="ARBA00010072"/>
    </source>
</evidence>
<dbReference type="CDD" id="cd06261">
    <property type="entry name" value="TM_PBP2"/>
    <property type="match status" value="1"/>
</dbReference>
<dbReference type="RefSeq" id="WP_256945143.1">
    <property type="nucleotide sequence ID" value="NZ_JANHNZ010000004.1"/>
</dbReference>
<dbReference type="Proteomes" id="UP001059480">
    <property type="component" value="Unassembled WGS sequence"/>
</dbReference>
<reference evidence="11" key="1">
    <citation type="submission" date="2022-07" db="EMBL/GenBank/DDBJ databases">
        <authorList>
            <person name="Jung M.-Y."/>
            <person name="Lee M."/>
        </authorList>
    </citation>
    <scope>NUCLEOTIDE SEQUENCE</scope>
    <source>
        <strain evidence="11">S8</strain>
    </source>
</reference>
<keyword evidence="4" id="KW-1003">Cell membrane</keyword>
<dbReference type="PANTHER" id="PTHR30614:SF20">
    <property type="entry name" value="GLUTAMINE TRANSPORT SYSTEM PERMEASE PROTEIN GLNP"/>
    <property type="match status" value="1"/>
</dbReference>
<accession>A0ABT1WNA8</accession>
<dbReference type="InterPro" id="IPR000515">
    <property type="entry name" value="MetI-like"/>
</dbReference>
<keyword evidence="6" id="KW-0029">Amino-acid transport</keyword>
<dbReference type="SUPFAM" id="SSF161098">
    <property type="entry name" value="MetI-like"/>
    <property type="match status" value="1"/>
</dbReference>
<protein>
    <submittedName>
        <fullName evidence="11">Amino acid ABC transporter permease</fullName>
    </submittedName>
</protein>
<dbReference type="PROSITE" id="PS50928">
    <property type="entry name" value="ABC_TM1"/>
    <property type="match status" value="1"/>
</dbReference>
<feature type="transmembrane region" description="Helical" evidence="9">
    <location>
        <begin position="20"/>
        <end position="41"/>
    </location>
</feature>
<evidence type="ECO:0000256" key="8">
    <source>
        <dbReference type="ARBA" id="ARBA00023136"/>
    </source>
</evidence>
<evidence type="ECO:0000256" key="3">
    <source>
        <dbReference type="ARBA" id="ARBA00022448"/>
    </source>
</evidence>
<evidence type="ECO:0000313" key="11">
    <source>
        <dbReference type="EMBL" id="MCQ9210027.1"/>
    </source>
</evidence>
<dbReference type="NCBIfam" id="TIGR01726">
    <property type="entry name" value="HEQRo_perm_3TM"/>
    <property type="match status" value="1"/>
</dbReference>
<comment type="similarity">
    <text evidence="2">Belongs to the binding-protein-dependent transport system permease family. HisMQ subfamily.</text>
</comment>
<evidence type="ECO:0000313" key="12">
    <source>
        <dbReference type="Proteomes" id="UP001059480"/>
    </source>
</evidence>
<dbReference type="EMBL" id="JANHNZ010000004">
    <property type="protein sequence ID" value="MCQ9210027.1"/>
    <property type="molecule type" value="Genomic_DNA"/>
</dbReference>
<keyword evidence="5 9" id="KW-0812">Transmembrane</keyword>
<proteinExistence type="inferred from homology"/>
<evidence type="ECO:0000256" key="9">
    <source>
        <dbReference type="RuleBase" id="RU363032"/>
    </source>
</evidence>
<evidence type="ECO:0000256" key="5">
    <source>
        <dbReference type="ARBA" id="ARBA00022692"/>
    </source>
</evidence>
<evidence type="ECO:0000259" key="10">
    <source>
        <dbReference type="PROSITE" id="PS50928"/>
    </source>
</evidence>
<reference evidence="11" key="3">
    <citation type="journal article" date="2023" name="Microbiol. Resour. Announc.">
        <title>Draft Genome Sequence of Granulicatella sp. Strain S8, Isolated from a Marine Fish, Seriola quinqueradiata.</title>
        <authorList>
            <person name="Lee M."/>
            <person name="Farooq A."/>
            <person name="Jeong J.B."/>
            <person name="Jung M.Y."/>
        </authorList>
    </citation>
    <scope>NUCLEOTIDE SEQUENCE</scope>
    <source>
        <strain evidence="11">S8</strain>
    </source>
</reference>